<dbReference type="Proteomes" id="UP001066276">
    <property type="component" value="Chromosome 9"/>
</dbReference>
<protein>
    <submittedName>
        <fullName evidence="1">Uncharacterized protein</fullName>
    </submittedName>
</protein>
<accession>A0AAV7ML48</accession>
<gene>
    <name evidence="1" type="ORF">NDU88_000646</name>
</gene>
<sequence>MLYGEFHHGFLKAMEEKSYTNFSRQVVAVPRAHRTQDSGIETNLWREAFFQREPRHRRTEGAILHRGLQCGLFVSRSAA</sequence>
<name>A0AAV7ML48_PLEWA</name>
<keyword evidence="2" id="KW-1185">Reference proteome</keyword>
<dbReference type="EMBL" id="JANPWB010000013">
    <property type="protein sequence ID" value="KAJ1103219.1"/>
    <property type="molecule type" value="Genomic_DNA"/>
</dbReference>
<reference evidence="1" key="1">
    <citation type="journal article" date="2022" name="bioRxiv">
        <title>Sequencing and chromosome-scale assembly of the giantPleurodeles waltlgenome.</title>
        <authorList>
            <person name="Brown T."/>
            <person name="Elewa A."/>
            <person name="Iarovenko S."/>
            <person name="Subramanian E."/>
            <person name="Araus A.J."/>
            <person name="Petzold A."/>
            <person name="Susuki M."/>
            <person name="Suzuki K.-i.T."/>
            <person name="Hayashi T."/>
            <person name="Toyoda A."/>
            <person name="Oliveira C."/>
            <person name="Osipova E."/>
            <person name="Leigh N.D."/>
            <person name="Simon A."/>
            <person name="Yun M.H."/>
        </authorList>
    </citation>
    <scope>NUCLEOTIDE SEQUENCE</scope>
    <source>
        <strain evidence="1">20211129_DDA</strain>
        <tissue evidence="1">Liver</tissue>
    </source>
</reference>
<proteinExistence type="predicted"/>
<dbReference type="AlphaFoldDB" id="A0AAV7ML48"/>
<evidence type="ECO:0000313" key="2">
    <source>
        <dbReference type="Proteomes" id="UP001066276"/>
    </source>
</evidence>
<organism evidence="1 2">
    <name type="scientific">Pleurodeles waltl</name>
    <name type="common">Iberian ribbed newt</name>
    <dbReference type="NCBI Taxonomy" id="8319"/>
    <lineage>
        <taxon>Eukaryota</taxon>
        <taxon>Metazoa</taxon>
        <taxon>Chordata</taxon>
        <taxon>Craniata</taxon>
        <taxon>Vertebrata</taxon>
        <taxon>Euteleostomi</taxon>
        <taxon>Amphibia</taxon>
        <taxon>Batrachia</taxon>
        <taxon>Caudata</taxon>
        <taxon>Salamandroidea</taxon>
        <taxon>Salamandridae</taxon>
        <taxon>Pleurodelinae</taxon>
        <taxon>Pleurodeles</taxon>
    </lineage>
</organism>
<evidence type="ECO:0000313" key="1">
    <source>
        <dbReference type="EMBL" id="KAJ1103219.1"/>
    </source>
</evidence>
<comment type="caution">
    <text evidence="1">The sequence shown here is derived from an EMBL/GenBank/DDBJ whole genome shotgun (WGS) entry which is preliminary data.</text>
</comment>